<dbReference type="KEGG" id="cch:Cag_1186"/>
<accession>Q3ARC7</accession>
<dbReference type="STRING" id="340177.Cag_1186"/>
<reference evidence="3" key="1">
    <citation type="submission" date="2005-08" db="EMBL/GenBank/DDBJ databases">
        <title>Complete sequence of Chlorobium chlorochromatii CaD3.</title>
        <authorList>
            <person name="Copeland A."/>
            <person name="Lucas S."/>
            <person name="Lapidus A."/>
            <person name="Barry K."/>
            <person name="Detter J.C."/>
            <person name="Glavina T."/>
            <person name="Hammon N."/>
            <person name="Israni S."/>
            <person name="Pitluck S."/>
            <person name="Bryant D."/>
            <person name="Schmutz J."/>
            <person name="Larimer F."/>
            <person name="Land M."/>
            <person name="Kyrpides N."/>
            <person name="Ivanova N."/>
            <person name="Richardson P."/>
        </authorList>
    </citation>
    <scope>NUCLEOTIDE SEQUENCE [LARGE SCALE GENOMIC DNA]</scope>
    <source>
        <strain evidence="3">CaD3</strain>
    </source>
</reference>
<dbReference type="Gene3D" id="3.40.50.1820">
    <property type="entry name" value="alpha/beta hydrolase"/>
    <property type="match status" value="1"/>
</dbReference>
<dbReference type="EMBL" id="CP000108">
    <property type="protein sequence ID" value="ABB28448.1"/>
    <property type="molecule type" value="Genomic_DNA"/>
</dbReference>
<keyword evidence="1" id="KW-0812">Transmembrane</keyword>
<feature type="transmembrane region" description="Helical" evidence="1">
    <location>
        <begin position="12"/>
        <end position="33"/>
    </location>
</feature>
<name>Q3ARC7_CHLCH</name>
<dbReference type="AlphaFoldDB" id="Q3ARC7"/>
<evidence type="ECO:0000313" key="3">
    <source>
        <dbReference type="EMBL" id="ABB28448.1"/>
    </source>
</evidence>
<evidence type="ECO:0000259" key="2">
    <source>
        <dbReference type="Pfam" id="PF12146"/>
    </source>
</evidence>
<proteinExistence type="predicted"/>
<dbReference type="InterPro" id="IPR029058">
    <property type="entry name" value="AB_hydrolase_fold"/>
</dbReference>
<dbReference type="Pfam" id="PF12146">
    <property type="entry name" value="Hydrolase_4"/>
    <property type="match status" value="1"/>
</dbReference>
<sequence>MQSQKPYNKQLWWRLILIIGLLLAVLFFIMTPWNIEHLPSRPNPAKSYNEALARTEALRLAQAQPMNPRCELQLMTHKHKTEHAIVLVHGYTSCPRQFQALGKQFYNAGYNVLIAPLPHHGYANRLSREHGKLTAEELATYADRTIDIAHGLGNKVVMMGLSAGGVTTAWAAQNRPDIERAIIISPAFGFKQIPLPFTAAAMNLFSALPDEFEWWNPTLREHETPTYAYPQYSRHALTQILRLGFIAKFDALHHAPATKKIALVVNHNDTSVSNEAALQFIAVWQKKQNQTIAIIEFADSLKLPHDLIDPEKVNQRTNVVYPRLLQITGGER</sequence>
<gene>
    <name evidence="3" type="ordered locus">Cag_1186</name>
</gene>
<dbReference type="OrthoDB" id="5416147at2"/>
<keyword evidence="1" id="KW-1133">Transmembrane helix</keyword>
<dbReference type="InterPro" id="IPR022742">
    <property type="entry name" value="Hydrolase_4"/>
</dbReference>
<protein>
    <recommendedName>
        <fullName evidence="2">Serine aminopeptidase S33 domain-containing protein</fullName>
    </recommendedName>
</protein>
<dbReference type="HOGENOM" id="CLU_823048_0_0_10"/>
<organism evidence="3">
    <name type="scientific">Chlorobium chlorochromatii (strain CaD3)</name>
    <dbReference type="NCBI Taxonomy" id="340177"/>
    <lineage>
        <taxon>Bacteria</taxon>
        <taxon>Pseudomonadati</taxon>
        <taxon>Chlorobiota</taxon>
        <taxon>Chlorobiia</taxon>
        <taxon>Chlorobiales</taxon>
        <taxon>Chlorobiaceae</taxon>
        <taxon>Chlorobium/Pelodictyon group</taxon>
        <taxon>Chlorobium</taxon>
    </lineage>
</organism>
<feature type="domain" description="Serine aminopeptidase S33" evidence="2">
    <location>
        <begin position="81"/>
        <end position="208"/>
    </location>
</feature>
<evidence type="ECO:0000256" key="1">
    <source>
        <dbReference type="SAM" id="Phobius"/>
    </source>
</evidence>
<dbReference type="eggNOG" id="COG2267">
    <property type="taxonomic scope" value="Bacteria"/>
</dbReference>
<keyword evidence="1" id="KW-0472">Membrane</keyword>
<dbReference type="SUPFAM" id="SSF53474">
    <property type="entry name" value="alpha/beta-Hydrolases"/>
    <property type="match status" value="1"/>
</dbReference>